<proteinExistence type="predicted"/>
<evidence type="ECO:0000313" key="2">
    <source>
        <dbReference type="Proteomes" id="UP000252086"/>
    </source>
</evidence>
<sequence>MSSDVTTLVDFSAFIDPESITEIVSNVDFGWGDFFQPHDEGELFIRKDIPIDKNCFRHSMLVSVAAETQALKHTHDEPTFRLLIDGRATFNGVEYKAGDWLLVPRNYPYDMVTHVGFKALVEFGLQYGSPEVSEVIPL</sequence>
<dbReference type="InterPro" id="IPR014710">
    <property type="entry name" value="RmlC-like_jellyroll"/>
</dbReference>
<dbReference type="SUPFAM" id="SSF51182">
    <property type="entry name" value="RmlC-like cupins"/>
    <property type="match status" value="1"/>
</dbReference>
<keyword evidence="2" id="KW-1185">Reference proteome</keyword>
<name>A0A366CV06_9GAMM</name>
<accession>A0A366CV06</accession>
<dbReference type="Gene3D" id="2.60.120.10">
    <property type="entry name" value="Jelly Rolls"/>
    <property type="match status" value="1"/>
</dbReference>
<dbReference type="EMBL" id="QNRF01000008">
    <property type="protein sequence ID" value="RBO80140.1"/>
    <property type="molecule type" value="Genomic_DNA"/>
</dbReference>
<dbReference type="Proteomes" id="UP000252086">
    <property type="component" value="Unassembled WGS sequence"/>
</dbReference>
<comment type="caution">
    <text evidence="1">The sequence shown here is derived from an EMBL/GenBank/DDBJ whole genome shotgun (WGS) entry which is preliminary data.</text>
</comment>
<dbReference type="InterPro" id="IPR011051">
    <property type="entry name" value="RmlC_Cupin_sf"/>
</dbReference>
<organism evidence="1 2">
    <name type="scientific">Marinomonas aquiplantarum</name>
    <dbReference type="NCBI Taxonomy" id="491951"/>
    <lineage>
        <taxon>Bacteria</taxon>
        <taxon>Pseudomonadati</taxon>
        <taxon>Pseudomonadota</taxon>
        <taxon>Gammaproteobacteria</taxon>
        <taxon>Oceanospirillales</taxon>
        <taxon>Oceanospirillaceae</taxon>
        <taxon>Marinomonas</taxon>
    </lineage>
</organism>
<gene>
    <name evidence="1" type="ORF">DFP76_1083</name>
</gene>
<evidence type="ECO:0000313" key="1">
    <source>
        <dbReference type="EMBL" id="RBO80140.1"/>
    </source>
</evidence>
<protein>
    <submittedName>
        <fullName evidence="1">Uncharacterized protein</fullName>
    </submittedName>
</protein>
<dbReference type="RefSeq" id="WP_013797741.1">
    <property type="nucleotide sequence ID" value="NZ_QNRF01000008.1"/>
</dbReference>
<dbReference type="OrthoDB" id="6103688at2"/>
<dbReference type="AlphaFoldDB" id="A0A366CV06"/>
<reference evidence="1 2" key="1">
    <citation type="submission" date="2018-06" db="EMBL/GenBank/DDBJ databases">
        <title>Genomic Encyclopedia of Type Strains, Phase III (KMG-III): the genomes of soil and plant-associated and newly described type strains.</title>
        <authorList>
            <person name="Whitman W."/>
        </authorList>
    </citation>
    <scope>NUCLEOTIDE SEQUENCE [LARGE SCALE GENOMIC DNA]</scope>
    <source>
        <strain evidence="1 2">CECT 7732</strain>
    </source>
</reference>